<feature type="chain" id="PRO_5018321404" evidence="1">
    <location>
        <begin position="25"/>
        <end position="144"/>
    </location>
</feature>
<organism evidence="2 3">
    <name type="scientific">Histidinibacterium lentulum</name>
    <dbReference type="NCBI Taxonomy" id="2480588"/>
    <lineage>
        <taxon>Bacteria</taxon>
        <taxon>Pseudomonadati</taxon>
        <taxon>Pseudomonadota</taxon>
        <taxon>Alphaproteobacteria</taxon>
        <taxon>Rhodobacterales</taxon>
        <taxon>Paracoccaceae</taxon>
        <taxon>Histidinibacterium</taxon>
    </lineage>
</organism>
<evidence type="ECO:0000313" key="3">
    <source>
        <dbReference type="Proteomes" id="UP000268016"/>
    </source>
</evidence>
<gene>
    <name evidence="2" type="ORF">EAT49_16305</name>
</gene>
<keyword evidence="3" id="KW-1185">Reference proteome</keyword>
<dbReference type="EMBL" id="RDRB01000009">
    <property type="protein sequence ID" value="ROT98503.1"/>
    <property type="molecule type" value="Genomic_DNA"/>
</dbReference>
<comment type="caution">
    <text evidence="2">The sequence shown here is derived from an EMBL/GenBank/DDBJ whole genome shotgun (WGS) entry which is preliminary data.</text>
</comment>
<accession>A0A3N2QTI2</accession>
<proteinExistence type="predicted"/>
<protein>
    <submittedName>
        <fullName evidence="2">Uncharacterized protein</fullName>
    </submittedName>
</protein>
<evidence type="ECO:0000256" key="1">
    <source>
        <dbReference type="SAM" id="SignalP"/>
    </source>
</evidence>
<dbReference type="AlphaFoldDB" id="A0A3N2QTI2"/>
<keyword evidence="1" id="KW-0732">Signal</keyword>
<dbReference type="RefSeq" id="WP_123643370.1">
    <property type="nucleotide sequence ID" value="NZ_ML119089.1"/>
</dbReference>
<name>A0A3N2QTI2_9RHOB</name>
<evidence type="ECO:0000313" key="2">
    <source>
        <dbReference type="EMBL" id="ROT98503.1"/>
    </source>
</evidence>
<sequence length="144" mass="15214">MRTTAAFSGSLLALLAMLAGPGRATVIDVPGCVMDMDAGRLATSAAEARPITSAHVWANDFVTYSWSGDADERVVLQHCPTGDFLLVVAPPAVSAVVFERFFTMLGEERGYTLRQLGEAVAPLGAGARIGRGEWGDCICRELGL</sequence>
<reference evidence="2 3" key="1">
    <citation type="submission" date="2018-10" db="EMBL/GenBank/DDBJ databases">
        <title>Histidinibacterium lentulum gen. nov., sp. nov., a marine bacterium from the culture broth of Picochlorum sp. 122.</title>
        <authorList>
            <person name="Wang G."/>
        </authorList>
    </citation>
    <scope>NUCLEOTIDE SEQUENCE [LARGE SCALE GENOMIC DNA]</scope>
    <source>
        <strain evidence="2 3">B17</strain>
    </source>
</reference>
<dbReference type="Proteomes" id="UP000268016">
    <property type="component" value="Unassembled WGS sequence"/>
</dbReference>
<dbReference type="OrthoDB" id="7842537at2"/>
<feature type="signal peptide" evidence="1">
    <location>
        <begin position="1"/>
        <end position="24"/>
    </location>
</feature>